<dbReference type="Pfam" id="PF07715">
    <property type="entry name" value="Plug"/>
    <property type="match status" value="1"/>
</dbReference>
<keyword evidence="10" id="KW-0675">Receptor</keyword>
<evidence type="ECO:0000313" key="10">
    <source>
        <dbReference type="EMBL" id="EAY24500.1"/>
    </source>
</evidence>
<name>A1ZYS6_MICM2</name>
<dbReference type="eggNOG" id="COG4771">
    <property type="taxonomic scope" value="Bacteria"/>
</dbReference>
<evidence type="ECO:0000256" key="4">
    <source>
        <dbReference type="ARBA" id="ARBA00022692"/>
    </source>
</evidence>
<evidence type="ECO:0000259" key="8">
    <source>
        <dbReference type="Pfam" id="PF07715"/>
    </source>
</evidence>
<evidence type="ECO:0000256" key="2">
    <source>
        <dbReference type="ARBA" id="ARBA00022448"/>
    </source>
</evidence>
<feature type="region of interest" description="Disordered" evidence="7">
    <location>
        <begin position="896"/>
        <end position="918"/>
    </location>
</feature>
<comment type="subcellular location">
    <subcellularLocation>
        <location evidence="1">Cell outer membrane</location>
        <topology evidence="1">Multi-pass membrane protein</topology>
    </subcellularLocation>
</comment>
<comment type="caution">
    <text evidence="10">The sequence shown here is derived from an EMBL/GenBank/DDBJ whole genome shotgun (WGS) entry which is preliminary data.</text>
</comment>
<dbReference type="PANTHER" id="PTHR30069:SF46">
    <property type="entry name" value="OAR PROTEIN"/>
    <property type="match status" value="1"/>
</dbReference>
<dbReference type="GO" id="GO:0009279">
    <property type="term" value="C:cell outer membrane"/>
    <property type="evidence" value="ECO:0007669"/>
    <property type="project" value="UniProtKB-SubCell"/>
</dbReference>
<dbReference type="InterPro" id="IPR012910">
    <property type="entry name" value="Plug_dom"/>
</dbReference>
<evidence type="ECO:0000256" key="5">
    <source>
        <dbReference type="ARBA" id="ARBA00023136"/>
    </source>
</evidence>
<accession>A1ZYS6</accession>
<feature type="domain" description="TonB-dependent transporter Oar-like beta-barrel" evidence="9">
    <location>
        <begin position="239"/>
        <end position="311"/>
    </location>
</feature>
<feature type="domain" description="TonB-dependent transporter Oar-like beta-barrel" evidence="9">
    <location>
        <begin position="321"/>
        <end position="567"/>
    </location>
</feature>
<dbReference type="SUPFAM" id="SSF56935">
    <property type="entry name" value="Porins"/>
    <property type="match status" value="1"/>
</dbReference>
<evidence type="ECO:0000259" key="9">
    <source>
        <dbReference type="Pfam" id="PF25183"/>
    </source>
</evidence>
<evidence type="ECO:0000256" key="7">
    <source>
        <dbReference type="SAM" id="MobiDB-lite"/>
    </source>
</evidence>
<protein>
    <submittedName>
        <fullName evidence="10">TonB-dependent receptor domain protein</fullName>
    </submittedName>
</protein>
<feature type="domain" description="TonB-dependent transporter Oar-like beta-barrel" evidence="9">
    <location>
        <begin position="572"/>
        <end position="992"/>
    </location>
</feature>
<dbReference type="InterPro" id="IPR036942">
    <property type="entry name" value="Beta-barrel_TonB_sf"/>
</dbReference>
<feature type="domain" description="TonB-dependent receptor plug" evidence="8">
    <location>
        <begin position="142"/>
        <end position="229"/>
    </location>
</feature>
<dbReference type="EMBL" id="AAWS01000068">
    <property type="protein sequence ID" value="EAY24500.1"/>
    <property type="molecule type" value="Genomic_DNA"/>
</dbReference>
<dbReference type="GO" id="GO:0015344">
    <property type="term" value="F:siderophore uptake transmembrane transporter activity"/>
    <property type="evidence" value="ECO:0007669"/>
    <property type="project" value="TreeGrafter"/>
</dbReference>
<keyword evidence="2" id="KW-0813">Transport</keyword>
<dbReference type="Pfam" id="PF25183">
    <property type="entry name" value="OMP_b-brl_4"/>
    <property type="match status" value="3"/>
</dbReference>
<evidence type="ECO:0000256" key="3">
    <source>
        <dbReference type="ARBA" id="ARBA00022452"/>
    </source>
</evidence>
<dbReference type="AlphaFoldDB" id="A1ZYS6"/>
<evidence type="ECO:0000256" key="1">
    <source>
        <dbReference type="ARBA" id="ARBA00004571"/>
    </source>
</evidence>
<dbReference type="PANTHER" id="PTHR30069">
    <property type="entry name" value="TONB-DEPENDENT OUTER MEMBRANE RECEPTOR"/>
    <property type="match status" value="1"/>
</dbReference>
<dbReference type="RefSeq" id="WP_002704748.1">
    <property type="nucleotide sequence ID" value="NZ_AAWS01000068.1"/>
</dbReference>
<evidence type="ECO:0000256" key="6">
    <source>
        <dbReference type="ARBA" id="ARBA00023237"/>
    </source>
</evidence>
<sequence>MKKLITLIYIGCLLSLASFGWAQVNLEVSLLRLPDLQPVKNIQVYLENPAIGYRTQSVSNAQGKVWFRGLSTLGAYQVSVPENGQYLAAKITGIDLRAQAKPSVQLLLTRKNSKQLDEVVVSAATSKINTINAEVASDLQLKEIQALPIEGRDITRALYRLPNITQATGFYPEAPNISINGANSLFTNYMIDGMDNNERFLGGQKFAIPVGFTKNITVLTNNYSTEFGLTGNGIVNITSRSGSNQLSGEVFLLVRPGSVIDSPSEFAQRDLSGNQVKDGFQRYQTGFGLGGALIKNKTFYYINAEQTIDVKDNLLNSPDLNINETVRGQNRFTYLSGKIDHFWSKYWSTTLRANVGISAIERQGGGLEGGTLFPSAASLQDRNSTLIALKNLYTGKQLTWESNVQFARFRWNYGRPQNGESPQVNILVNNLPAAVLGHPGFIFDSHEKTWQIQQKLEYSLNSQHTIKAGLELLSAQHSLFGGGNINGNYTVLPTNAELASIIAQNKGANLQIDDVPATVQVLSASVELRPNSFGGTQNIYSAYVEDVYSVTSRLNVILGLRYDFDNLSQTGAGKGDFNNIAPRFSFNYKLNASSSIRGGIGTFFEKILYAVYSDALQQNTRSDNYLLQLQQLQAQDLIDPSADLNQLVFDGNLTANVDNVGYLQAPAALQNERNNIFSNERRILSPNGWQNPYTHQISLGYQYEFDRDFLFYVDLVHNQSYNLFRLRNLNAPKPFSPSQAKPVRTQTEADFTRPVPILTDANGSYAIINGQRISGIARNVVVSETAGRSTYWGASFNLQKAQGKSKVSYRFTYTLSLLENNTEDINFRAMDANNFEAEWGPALNDRRHVINGVINFFPIKNFTVTTAFLLQSGQPINRIPDASIFGTTDLNGDGRSFGDAYVGNSDRSPGEPRNSDRLPWSNTFDLSLRYQIPLGKNSRHKFEISADVFNVFDAENLSGFSNNASQSNQIQVGPRASGNLTIRNAAPPRQFQFGARYVF</sequence>
<keyword evidence="6" id="KW-0998">Cell outer membrane</keyword>
<gene>
    <name evidence="10" type="ORF">M23134_06487</name>
</gene>
<dbReference type="Gene3D" id="2.170.130.10">
    <property type="entry name" value="TonB-dependent receptor, plug domain"/>
    <property type="match status" value="1"/>
</dbReference>
<dbReference type="Proteomes" id="UP000004095">
    <property type="component" value="Unassembled WGS sequence"/>
</dbReference>
<organism evidence="10 11">
    <name type="scientific">Microscilla marina ATCC 23134</name>
    <dbReference type="NCBI Taxonomy" id="313606"/>
    <lineage>
        <taxon>Bacteria</taxon>
        <taxon>Pseudomonadati</taxon>
        <taxon>Bacteroidota</taxon>
        <taxon>Cytophagia</taxon>
        <taxon>Cytophagales</taxon>
        <taxon>Microscillaceae</taxon>
        <taxon>Microscilla</taxon>
    </lineage>
</organism>
<dbReference type="InterPro" id="IPR037066">
    <property type="entry name" value="Plug_dom_sf"/>
</dbReference>
<reference evidence="10 11" key="1">
    <citation type="submission" date="2007-01" db="EMBL/GenBank/DDBJ databases">
        <authorList>
            <person name="Haygood M."/>
            <person name="Podell S."/>
            <person name="Anderson C."/>
            <person name="Hopkinson B."/>
            <person name="Roe K."/>
            <person name="Barbeau K."/>
            <person name="Gaasterland T."/>
            <person name="Ferriera S."/>
            <person name="Johnson J."/>
            <person name="Kravitz S."/>
            <person name="Beeson K."/>
            <person name="Sutton G."/>
            <person name="Rogers Y.-H."/>
            <person name="Friedman R."/>
            <person name="Frazier M."/>
            <person name="Venter J.C."/>
        </authorList>
    </citation>
    <scope>NUCLEOTIDE SEQUENCE [LARGE SCALE GENOMIC DNA]</scope>
    <source>
        <strain evidence="10 11">ATCC 23134</strain>
    </source>
</reference>
<dbReference type="InterPro" id="IPR057601">
    <property type="entry name" value="Oar-like_b-barrel"/>
</dbReference>
<evidence type="ECO:0000313" key="11">
    <source>
        <dbReference type="Proteomes" id="UP000004095"/>
    </source>
</evidence>
<keyword evidence="3" id="KW-1134">Transmembrane beta strand</keyword>
<proteinExistence type="predicted"/>
<dbReference type="InterPro" id="IPR039426">
    <property type="entry name" value="TonB-dep_rcpt-like"/>
</dbReference>
<dbReference type="GO" id="GO:0044718">
    <property type="term" value="P:siderophore transmembrane transport"/>
    <property type="evidence" value="ECO:0007669"/>
    <property type="project" value="TreeGrafter"/>
</dbReference>
<keyword evidence="5" id="KW-0472">Membrane</keyword>
<dbReference type="Gene3D" id="2.40.170.20">
    <property type="entry name" value="TonB-dependent receptor, beta-barrel domain"/>
    <property type="match status" value="1"/>
</dbReference>
<keyword evidence="11" id="KW-1185">Reference proteome</keyword>
<keyword evidence="4" id="KW-0812">Transmembrane</keyword>